<dbReference type="Proteomes" id="UP000030786">
    <property type="component" value="Chromosome"/>
</dbReference>
<protein>
    <recommendedName>
        <fullName evidence="3">Cysteine dioxygenase</fullName>
    </recommendedName>
</protein>
<reference evidence="1 2" key="1">
    <citation type="journal article" date="2014" name="Environ. Microbiol.">
        <title>Contrasting genomic patterns and infection strategies of two co-existing Bacteroidetes podovirus genera.</title>
        <authorList>
            <person name="Holmfeldt K."/>
            <person name="Howard-Varona C."/>
            <person name="Solonenko N."/>
            <person name="Sullivan M.B."/>
        </authorList>
    </citation>
    <scope>NUCLEOTIDE SEQUENCE [LARGE SCALE GENOMIC DNA]</scope>
    <source>
        <strain evidence="1 2">18</strain>
    </source>
</reference>
<dbReference type="RefSeq" id="WP_029446174.1">
    <property type="nucleotide sequence ID" value="NZ_CP009976.1"/>
</dbReference>
<dbReference type="KEGG" id="cbat:M666_12790"/>
<dbReference type="EMBL" id="CP009976">
    <property type="protein sequence ID" value="AIZ42378.1"/>
    <property type="molecule type" value="Genomic_DNA"/>
</dbReference>
<gene>
    <name evidence="1" type="ORF">M666_12790</name>
</gene>
<organism evidence="1 2">
    <name type="scientific">Cellulophaga baltica 18</name>
    <dbReference type="NCBI Taxonomy" id="1348584"/>
    <lineage>
        <taxon>Bacteria</taxon>
        <taxon>Pseudomonadati</taxon>
        <taxon>Bacteroidota</taxon>
        <taxon>Flavobacteriia</taxon>
        <taxon>Flavobacteriales</taxon>
        <taxon>Flavobacteriaceae</taxon>
        <taxon>Cellulophaga</taxon>
    </lineage>
</organism>
<dbReference type="AlphaFoldDB" id="A0AAU8RNV9"/>
<accession>A0AAU8RNV9</accession>
<proteinExistence type="predicted"/>
<dbReference type="GeneID" id="78061616"/>
<evidence type="ECO:0000313" key="2">
    <source>
        <dbReference type="Proteomes" id="UP000030786"/>
    </source>
</evidence>
<name>A0AAU8RNV9_9FLAO</name>
<dbReference type="SUPFAM" id="SSF51182">
    <property type="entry name" value="RmlC-like cupins"/>
    <property type="match status" value="1"/>
</dbReference>
<dbReference type="InterPro" id="IPR011051">
    <property type="entry name" value="RmlC_Cupin_sf"/>
</dbReference>
<evidence type="ECO:0008006" key="3">
    <source>
        <dbReference type="Google" id="ProtNLM"/>
    </source>
</evidence>
<sequence>MIIRILMHENFYDELRIHYKNRDVKRLKEQSSQLLIEFSKGYLRGKLRIHPLGFLFCRLHHFQNDETIRIHIWSDRENVQKPLMDIHNHFYNIISYVVAGAVSNTLYKVLKEEPATHATYVGSYRTNEKRILSKNEKCYKLEEIGTHIINEGELYTIGKSEVHKGDSIDNHLSISLVYTEEPGNPSPLVFGPIDGLNEYQYSSNLVEEQRIIELENQIKCLTMAKKS</sequence>
<evidence type="ECO:0000313" key="1">
    <source>
        <dbReference type="EMBL" id="AIZ42378.1"/>
    </source>
</evidence>